<comment type="catalytic activity">
    <reaction evidence="8">
        <text>tRNA(Glu) + L-glutamate + ATP = L-glutamyl-tRNA(Glu) + AMP + diphosphate</text>
        <dbReference type="Rhea" id="RHEA:23540"/>
        <dbReference type="Rhea" id="RHEA-COMP:9663"/>
        <dbReference type="Rhea" id="RHEA-COMP:9680"/>
        <dbReference type="ChEBI" id="CHEBI:29985"/>
        <dbReference type="ChEBI" id="CHEBI:30616"/>
        <dbReference type="ChEBI" id="CHEBI:33019"/>
        <dbReference type="ChEBI" id="CHEBI:78442"/>
        <dbReference type="ChEBI" id="CHEBI:78520"/>
        <dbReference type="ChEBI" id="CHEBI:456215"/>
        <dbReference type="EC" id="6.1.1.17"/>
    </reaction>
</comment>
<feature type="binding site" evidence="8">
    <location>
        <position position="269"/>
    </location>
    <ligand>
        <name>ATP</name>
        <dbReference type="ChEBI" id="CHEBI:30616"/>
    </ligand>
</feature>
<dbReference type="PANTHER" id="PTHR43311:SF2">
    <property type="entry name" value="GLUTAMATE--TRNA LIGASE, MITOCHONDRIAL-RELATED"/>
    <property type="match status" value="1"/>
</dbReference>
<evidence type="ECO:0000256" key="4">
    <source>
        <dbReference type="ARBA" id="ARBA00022741"/>
    </source>
</evidence>
<dbReference type="GO" id="GO:0004818">
    <property type="term" value="F:glutamate-tRNA ligase activity"/>
    <property type="evidence" value="ECO:0007669"/>
    <property type="project" value="UniProtKB-UniRule"/>
</dbReference>
<dbReference type="Gene3D" id="1.10.8.70">
    <property type="entry name" value="Glutamate-tRNA synthetase, class I, anticodon-binding domain 1"/>
    <property type="match status" value="1"/>
</dbReference>
<comment type="similarity">
    <text evidence="1 8">Belongs to the class-I aminoacyl-tRNA synthetase family. Glutamate--tRNA ligase type 1 subfamily.</text>
</comment>
<dbReference type="SUPFAM" id="SSF52374">
    <property type="entry name" value="Nucleotidylyl transferase"/>
    <property type="match status" value="1"/>
</dbReference>
<dbReference type="eggNOG" id="COG0008">
    <property type="taxonomic scope" value="Bacteria"/>
</dbReference>
<evidence type="ECO:0000259" key="10">
    <source>
        <dbReference type="Pfam" id="PF19269"/>
    </source>
</evidence>
<dbReference type="InterPro" id="IPR000924">
    <property type="entry name" value="Glu/Gln-tRNA-synth"/>
</dbReference>
<accession>B0VHQ4</accession>
<dbReference type="NCBIfam" id="TIGR00464">
    <property type="entry name" value="gltX_bact"/>
    <property type="match status" value="1"/>
</dbReference>
<keyword evidence="3 8" id="KW-0436">Ligase</keyword>
<dbReference type="STRING" id="459349.CLOAM0997"/>
<dbReference type="FunFam" id="3.40.50.620:FF:000045">
    <property type="entry name" value="Glutamate--tRNA ligase, mitochondrial"/>
    <property type="match status" value="1"/>
</dbReference>
<keyword evidence="4 8" id="KW-0547">Nucleotide-binding</keyword>
<evidence type="ECO:0000256" key="2">
    <source>
        <dbReference type="ARBA" id="ARBA00022490"/>
    </source>
</evidence>
<comment type="function">
    <text evidence="8">Catalyzes the attachment of glutamate to tRNA(Glu) in a two-step reaction: glutamate is first activated by ATP to form Glu-AMP and then transferred to the acceptor end of tRNA(Glu).</text>
</comment>
<dbReference type="Proteomes" id="UP000002019">
    <property type="component" value="Chromosome"/>
</dbReference>
<organism evidence="11 12">
    <name type="scientific">Cloacimonas acidaminovorans (strain Evry)</name>
    <dbReference type="NCBI Taxonomy" id="459349"/>
    <lineage>
        <taxon>Bacteria</taxon>
        <taxon>Pseudomonadati</taxon>
        <taxon>Candidatus Cloacimonadota</taxon>
        <taxon>Candidatus Cloacimonadia</taxon>
        <taxon>Candidatus Cloacimonadales</taxon>
        <taxon>Candidatus Cloacimonadaceae</taxon>
        <taxon>Candidatus Cloacimonas</taxon>
    </lineage>
</organism>
<dbReference type="GO" id="GO:0006424">
    <property type="term" value="P:glutamyl-tRNA aminoacylation"/>
    <property type="evidence" value="ECO:0007669"/>
    <property type="project" value="UniProtKB-UniRule"/>
</dbReference>
<dbReference type="InterPro" id="IPR020058">
    <property type="entry name" value="Glu/Gln-tRNA-synth_Ib_cat-dom"/>
</dbReference>
<gene>
    <name evidence="8 11" type="primary">gltX</name>
    <name evidence="11" type="ordered locus">CLOAM0997</name>
</gene>
<dbReference type="SUPFAM" id="SSF48163">
    <property type="entry name" value="An anticodon-binding domain of class I aminoacyl-tRNA synthetases"/>
    <property type="match status" value="1"/>
</dbReference>
<dbReference type="GO" id="GO:0005737">
    <property type="term" value="C:cytoplasm"/>
    <property type="evidence" value="ECO:0007669"/>
    <property type="project" value="UniProtKB-SubCell"/>
</dbReference>
<dbReference type="PROSITE" id="PS00178">
    <property type="entry name" value="AA_TRNA_LIGASE_I"/>
    <property type="match status" value="1"/>
</dbReference>
<feature type="domain" description="Glutamyl/glutaminyl-tRNA synthetase class Ib catalytic" evidence="9">
    <location>
        <begin position="18"/>
        <end position="335"/>
    </location>
</feature>
<keyword evidence="5 8" id="KW-0067">ATP-binding</keyword>
<dbReference type="Gene3D" id="3.40.50.620">
    <property type="entry name" value="HUPs"/>
    <property type="match status" value="1"/>
</dbReference>
<evidence type="ECO:0000256" key="8">
    <source>
        <dbReference type="HAMAP-Rule" id="MF_00022"/>
    </source>
</evidence>
<dbReference type="InterPro" id="IPR045462">
    <property type="entry name" value="aa-tRNA-synth_I_cd-bd"/>
</dbReference>
<dbReference type="KEGG" id="caci:CLOAM0997"/>
<dbReference type="InterPro" id="IPR004527">
    <property type="entry name" value="Glu-tRNA-ligase_bac/mito"/>
</dbReference>
<evidence type="ECO:0000259" key="9">
    <source>
        <dbReference type="Pfam" id="PF00749"/>
    </source>
</evidence>
<dbReference type="AlphaFoldDB" id="B0VHQ4"/>
<protein>
    <recommendedName>
        <fullName evidence="8">Glutamate--tRNA ligase</fullName>
        <ecNumber evidence="8">6.1.1.17</ecNumber>
    </recommendedName>
    <alternativeName>
        <fullName evidence="8">Glutamyl-tRNA synthetase</fullName>
        <shortName evidence="8">GluRS</shortName>
    </alternativeName>
</protein>
<evidence type="ECO:0000313" key="11">
    <source>
        <dbReference type="EMBL" id="CAO80869.1"/>
    </source>
</evidence>
<dbReference type="PRINTS" id="PR00987">
    <property type="entry name" value="TRNASYNTHGLU"/>
</dbReference>
<dbReference type="InterPro" id="IPR049940">
    <property type="entry name" value="GluQ/Sye"/>
</dbReference>
<keyword evidence="2 8" id="KW-0963">Cytoplasm</keyword>
<dbReference type="InterPro" id="IPR001412">
    <property type="entry name" value="aa-tRNA-synth_I_CS"/>
</dbReference>
<dbReference type="InterPro" id="IPR020752">
    <property type="entry name" value="Glu-tRNA-synth_I_codon-bd_sub1"/>
</dbReference>
<dbReference type="HAMAP" id="MF_00022">
    <property type="entry name" value="Glu_tRNA_synth_type1"/>
    <property type="match status" value="1"/>
</dbReference>
<keyword evidence="7 8" id="KW-0030">Aminoacyl-tRNA synthetase</keyword>
<dbReference type="Pfam" id="PF19269">
    <property type="entry name" value="Anticodon_2"/>
    <property type="match status" value="1"/>
</dbReference>
<feature type="short sequence motif" description="'HIGH' region" evidence="8">
    <location>
        <begin position="25"/>
        <end position="35"/>
    </location>
</feature>
<evidence type="ECO:0000256" key="6">
    <source>
        <dbReference type="ARBA" id="ARBA00022917"/>
    </source>
</evidence>
<evidence type="ECO:0000256" key="5">
    <source>
        <dbReference type="ARBA" id="ARBA00022840"/>
    </source>
</evidence>
<dbReference type="InterPro" id="IPR020751">
    <property type="entry name" value="aa-tRNA-synth_I_codon-bd_sub2"/>
</dbReference>
<dbReference type="InterPro" id="IPR014729">
    <property type="entry name" value="Rossmann-like_a/b/a_fold"/>
</dbReference>
<reference evidence="11 12" key="1">
    <citation type="journal article" date="2008" name="J. Bacteriol.">
        <title>'Candidatus Cloacamonas acidaminovorans': genome sequence reconstruction provides a first glimpse of a new bacterial division.</title>
        <authorList>
            <person name="Pelletier E."/>
            <person name="Kreimeyer A."/>
            <person name="Bocs S."/>
            <person name="Rouy Z."/>
            <person name="Gyapay G."/>
            <person name="Chouari R."/>
            <person name="Riviere D."/>
            <person name="Ganesan A."/>
            <person name="Daegelen P."/>
            <person name="Sghir A."/>
            <person name="Cohen G.N."/>
            <person name="Medigue C."/>
            <person name="Weissenbach J."/>
            <person name="Le Paslier D."/>
        </authorList>
    </citation>
    <scope>NUCLEOTIDE SEQUENCE [LARGE SCALE GENOMIC DNA]</scope>
    <source>
        <strain evidence="12">Evry</strain>
    </source>
</reference>
<feature type="short sequence motif" description="'KMSKS' region" evidence="8">
    <location>
        <begin position="266"/>
        <end position="270"/>
    </location>
</feature>
<dbReference type="InterPro" id="IPR008925">
    <property type="entry name" value="aa_tRNA-synth_I_cd-bd_sf"/>
</dbReference>
<evidence type="ECO:0000256" key="7">
    <source>
        <dbReference type="ARBA" id="ARBA00023146"/>
    </source>
</evidence>
<dbReference type="CDD" id="cd00808">
    <property type="entry name" value="GluRS_core"/>
    <property type="match status" value="1"/>
</dbReference>
<evidence type="ECO:0000256" key="3">
    <source>
        <dbReference type="ARBA" id="ARBA00022598"/>
    </source>
</evidence>
<dbReference type="HOGENOM" id="CLU_015768_6_3_0"/>
<evidence type="ECO:0000313" key="12">
    <source>
        <dbReference type="Proteomes" id="UP000002019"/>
    </source>
</evidence>
<comment type="subcellular location">
    <subcellularLocation>
        <location evidence="8">Cytoplasm</location>
    </subcellularLocation>
</comment>
<comment type="caution">
    <text evidence="8">Lacks conserved residue(s) required for the propagation of feature annotation.</text>
</comment>
<dbReference type="GO" id="GO:0008270">
    <property type="term" value="F:zinc ion binding"/>
    <property type="evidence" value="ECO:0007669"/>
    <property type="project" value="InterPro"/>
</dbReference>
<dbReference type="EC" id="6.1.1.17" evidence="8"/>
<evidence type="ECO:0000256" key="1">
    <source>
        <dbReference type="ARBA" id="ARBA00007894"/>
    </source>
</evidence>
<dbReference type="GO" id="GO:0000049">
    <property type="term" value="F:tRNA binding"/>
    <property type="evidence" value="ECO:0007669"/>
    <property type="project" value="InterPro"/>
</dbReference>
<name>B0VHQ4_CLOAI</name>
<comment type="subunit">
    <text evidence="8">Monomer.</text>
</comment>
<dbReference type="GO" id="GO:0005524">
    <property type="term" value="F:ATP binding"/>
    <property type="evidence" value="ECO:0007669"/>
    <property type="project" value="UniProtKB-UniRule"/>
</dbReference>
<keyword evidence="6 8" id="KW-0648">Protein biosynthesis</keyword>
<proteinExistence type="inferred from homology"/>
<dbReference type="Gene3D" id="1.10.10.350">
    <property type="match status" value="1"/>
</dbReference>
<dbReference type="EMBL" id="CU466930">
    <property type="protein sequence ID" value="CAO80869.1"/>
    <property type="molecule type" value="Genomic_DNA"/>
</dbReference>
<dbReference type="InterPro" id="IPR033910">
    <property type="entry name" value="GluRS_core"/>
</dbReference>
<sequence>MQLAICHPKIRSKYIMNKIRVRFAPSPTGFLHIGGLRTALYNYLFARKEQGTFILRIEDTDQSRIVPGAIENLITSLHNLGLDFDEGPGKEGDFGPYIQSQRLNLYQEQAQRLLEKGFAYPCFCSSETLTNMRKEQQEKGEFVKYDRRCLALSQSEIRQKMANGEKYVIRLKMPDKHKFRFYDLIRGEVEMDSSQSDDQVLLKSDGFPTYHLAAVVDDHFMQISHIIRGEEWLSSTPKHIYLYECLGWEPPKWVHLPLILNPDRTKLSKRMNDVSVDSYLLKGYLKEAIINFVALLGWHSADERELFTLDELCEVFSLERVNKANAIFDLAKLDWMNGQYLRLLPLEEIAWRCRHLFLEKGYDISDTKKYHLSIAVARERCTLLNEIVDYCKMFYQPETLTEEEEKILSAPEAQKVLAWFVQKLPTITNWEVDTIQEVINNGISELGIKGKAFYLPLRLALIGKIHGPELHSTFAIIGLEESVKRLKRYLL</sequence>
<keyword evidence="12" id="KW-1185">Reference proteome</keyword>
<dbReference type="Pfam" id="PF00749">
    <property type="entry name" value="tRNA-synt_1c"/>
    <property type="match status" value="1"/>
</dbReference>
<dbReference type="PANTHER" id="PTHR43311">
    <property type="entry name" value="GLUTAMATE--TRNA LIGASE"/>
    <property type="match status" value="1"/>
</dbReference>
<feature type="domain" description="Aminoacyl-tRNA synthetase class I anticodon-binding" evidence="10">
    <location>
        <begin position="363"/>
        <end position="489"/>
    </location>
</feature>